<dbReference type="STRING" id="1121476.SAMN02745751_02806"/>
<protein>
    <submittedName>
        <fullName evidence="3">tRNA 2-selenouridine synthase</fullName>
    </submittedName>
</protein>
<feature type="domain" description="Rhodanese" evidence="2">
    <location>
        <begin position="10"/>
        <end position="133"/>
    </location>
</feature>
<dbReference type="GO" id="GO:0043828">
    <property type="term" value="F:tRNA 2-selenouridine synthase activity"/>
    <property type="evidence" value="ECO:0007669"/>
    <property type="project" value="InterPro"/>
</dbReference>
<name>A0A1M6K4P1_9FIRM</name>
<dbReference type="Pfam" id="PF00581">
    <property type="entry name" value="Rhodanese"/>
    <property type="match status" value="1"/>
</dbReference>
<dbReference type="PANTHER" id="PTHR30401">
    <property type="entry name" value="TRNA 2-SELENOURIDINE SYNTHASE"/>
    <property type="match status" value="1"/>
</dbReference>
<dbReference type="SUPFAM" id="SSF52821">
    <property type="entry name" value="Rhodanese/Cell cycle control phosphatase"/>
    <property type="match status" value="1"/>
</dbReference>
<reference evidence="3 4" key="1">
    <citation type="submission" date="2016-11" db="EMBL/GenBank/DDBJ databases">
        <authorList>
            <person name="Jaros S."/>
            <person name="Januszkiewicz K."/>
            <person name="Wedrychowicz H."/>
        </authorList>
    </citation>
    <scope>NUCLEOTIDE SEQUENCE [LARGE SCALE GENOMIC DNA]</scope>
    <source>
        <strain evidence="3 4">DSM 17477</strain>
    </source>
</reference>
<dbReference type="InterPro" id="IPR036873">
    <property type="entry name" value="Rhodanese-like_dom_sf"/>
</dbReference>
<evidence type="ECO:0000256" key="1">
    <source>
        <dbReference type="ARBA" id="ARBA00023266"/>
    </source>
</evidence>
<keyword evidence="1" id="KW-0711">Selenium</keyword>
<dbReference type="NCBIfam" id="NF008752">
    <property type="entry name" value="PRK11784.1-4"/>
    <property type="match status" value="1"/>
</dbReference>
<accession>A0A1M6K4P1</accession>
<dbReference type="Proteomes" id="UP000184052">
    <property type="component" value="Unassembled WGS sequence"/>
</dbReference>
<proteinExistence type="predicted"/>
<dbReference type="SMART" id="SM00450">
    <property type="entry name" value="RHOD"/>
    <property type="match status" value="1"/>
</dbReference>
<evidence type="ECO:0000259" key="2">
    <source>
        <dbReference type="PROSITE" id="PS50206"/>
    </source>
</evidence>
<organism evidence="3 4">
    <name type="scientific">Dethiosulfatibacter aminovorans DSM 17477</name>
    <dbReference type="NCBI Taxonomy" id="1121476"/>
    <lineage>
        <taxon>Bacteria</taxon>
        <taxon>Bacillati</taxon>
        <taxon>Bacillota</taxon>
        <taxon>Tissierellia</taxon>
        <taxon>Dethiosulfatibacter</taxon>
    </lineage>
</organism>
<dbReference type="Gene3D" id="3.40.250.10">
    <property type="entry name" value="Rhodanese-like domain"/>
    <property type="match status" value="1"/>
</dbReference>
<evidence type="ECO:0000313" key="3">
    <source>
        <dbReference type="EMBL" id="SHJ53881.1"/>
    </source>
</evidence>
<dbReference type="Pfam" id="PF26341">
    <property type="entry name" value="AAA_SelU"/>
    <property type="match status" value="1"/>
</dbReference>
<dbReference type="EMBL" id="FQZL01000024">
    <property type="protein sequence ID" value="SHJ53881.1"/>
    <property type="molecule type" value="Genomic_DNA"/>
</dbReference>
<dbReference type="GO" id="GO:0002098">
    <property type="term" value="P:tRNA wobble uridine modification"/>
    <property type="evidence" value="ECO:0007669"/>
    <property type="project" value="InterPro"/>
</dbReference>
<dbReference type="AlphaFoldDB" id="A0A1M6K4P1"/>
<gene>
    <name evidence="3" type="ORF">SAMN02745751_02806</name>
</gene>
<dbReference type="NCBIfam" id="TIGR03167">
    <property type="entry name" value="tRNA_sel_U_synt"/>
    <property type="match status" value="1"/>
</dbReference>
<dbReference type="InterPro" id="IPR058840">
    <property type="entry name" value="AAA_SelU"/>
</dbReference>
<sequence>MFLELPYEKFNENAIFIDVRTEMEYEESHIPNSINIPLFTNEERKEIGTAYKQESVDQARRLGVKYASRKMNETFEKLLELRGDHNQRLVAYCARGGYRSTFFSTAFSSIGISVLKMKGGYKAYRKYVMETLPIYNDEVEYIVVHGNTGTGKTDILKNLREKGLDVLDLEGAANHRGSLLGSIGLGECKSQKQFESNILEQMSAFKTDHVYVEAESRRIGKVMVPKYIHEKMRDGKHIFVSGDIDYRVGIIKKDYIARENWKEESMEALDTLLKYMDKSRVAELKDSLEKGDVDGVIKKLMLEYYDPMYMNKSDTYEYELKIEDITDAEFAADRIEEWHKINIL</sequence>
<dbReference type="RefSeq" id="WP_073050189.1">
    <property type="nucleotide sequence ID" value="NZ_FQZL01000024.1"/>
</dbReference>
<dbReference type="InterPro" id="IPR017582">
    <property type="entry name" value="SelU"/>
</dbReference>
<dbReference type="InterPro" id="IPR027417">
    <property type="entry name" value="P-loop_NTPase"/>
</dbReference>
<dbReference type="SUPFAM" id="SSF52540">
    <property type="entry name" value="P-loop containing nucleoside triphosphate hydrolases"/>
    <property type="match status" value="1"/>
</dbReference>
<evidence type="ECO:0000313" key="4">
    <source>
        <dbReference type="Proteomes" id="UP000184052"/>
    </source>
</evidence>
<dbReference type="PROSITE" id="PS50206">
    <property type="entry name" value="RHODANESE_3"/>
    <property type="match status" value="1"/>
</dbReference>
<keyword evidence="4" id="KW-1185">Reference proteome</keyword>
<dbReference type="PANTHER" id="PTHR30401:SF0">
    <property type="entry name" value="TRNA 2-SELENOURIDINE SYNTHASE"/>
    <property type="match status" value="1"/>
</dbReference>
<dbReference type="NCBIfam" id="NF008750">
    <property type="entry name" value="PRK11784.1-2"/>
    <property type="match status" value="1"/>
</dbReference>
<dbReference type="InterPro" id="IPR001763">
    <property type="entry name" value="Rhodanese-like_dom"/>
</dbReference>